<dbReference type="InterPro" id="IPR002102">
    <property type="entry name" value="Cohesin_dom"/>
</dbReference>
<organism evidence="3 4">
    <name type="scientific">Rhodopirellula maiorica SM1</name>
    <dbReference type="NCBI Taxonomy" id="1265738"/>
    <lineage>
        <taxon>Bacteria</taxon>
        <taxon>Pseudomonadati</taxon>
        <taxon>Planctomycetota</taxon>
        <taxon>Planctomycetia</taxon>
        <taxon>Pirellulales</taxon>
        <taxon>Pirellulaceae</taxon>
        <taxon>Novipirellula</taxon>
    </lineage>
</organism>
<gene>
    <name evidence="3" type="ORF">RMSM_04673</name>
</gene>
<dbReference type="PATRIC" id="fig|1265738.3.peg.4693"/>
<dbReference type="Pfam" id="PF00963">
    <property type="entry name" value="Cohesin"/>
    <property type="match status" value="1"/>
</dbReference>
<dbReference type="GO" id="GO:0030246">
    <property type="term" value="F:carbohydrate binding"/>
    <property type="evidence" value="ECO:0007669"/>
    <property type="project" value="InterPro"/>
</dbReference>
<comment type="caution">
    <text evidence="3">The sequence shown here is derived from an EMBL/GenBank/DDBJ whole genome shotgun (WGS) entry which is preliminary data.</text>
</comment>
<dbReference type="SUPFAM" id="SSF49384">
    <property type="entry name" value="Carbohydrate-binding domain"/>
    <property type="match status" value="1"/>
</dbReference>
<evidence type="ECO:0000313" key="4">
    <source>
        <dbReference type="Proteomes" id="UP000011991"/>
    </source>
</evidence>
<dbReference type="AlphaFoldDB" id="M5RSN9"/>
<evidence type="ECO:0000256" key="1">
    <source>
        <dbReference type="SAM" id="MobiDB-lite"/>
    </source>
</evidence>
<proteinExistence type="predicted"/>
<dbReference type="GO" id="GO:0000272">
    <property type="term" value="P:polysaccharide catabolic process"/>
    <property type="evidence" value="ECO:0007669"/>
    <property type="project" value="InterPro"/>
</dbReference>
<reference evidence="3 4" key="1">
    <citation type="journal article" date="2013" name="Mar. Genomics">
        <title>Expression of sulfatases in Rhodopirellula baltica and the diversity of sulfatases in the genus Rhodopirellula.</title>
        <authorList>
            <person name="Wegner C.E."/>
            <person name="Richter-Heitmann T."/>
            <person name="Klindworth A."/>
            <person name="Klockow C."/>
            <person name="Richter M."/>
            <person name="Achstetter T."/>
            <person name="Glockner F.O."/>
            <person name="Harder J."/>
        </authorList>
    </citation>
    <scope>NUCLEOTIDE SEQUENCE [LARGE SCALE GENOMIC DNA]</scope>
    <source>
        <strain evidence="3 4">SM1</strain>
    </source>
</reference>
<sequence length="301" mass="31863">MATKACKLGVQQLESRRLLASVSIPNAIIESGSDVSAAAEVSTPVEVSGAQGVRAAEVRIQFDPTEVTTDTTRIQAGSVWNGRGTVIANVDEQAGTIVAFVYSTKPVAEDAGGLIDIGFAVKQDRISVKPIDIDLQQVRLNEGQIALTEAPVVGADASDGKIVTQASDVPQASEVRRASEIPQASEVVKRVTRFEHRSGDPFSDVTDSFRESRGSRPAINDDPCPWPSETDTDLISPQSYALVSMGGRADFARSGYGSRFAAKAVEARAMDLVTTPGGIPYGPLQPHVVDQAFSDSAPFHP</sequence>
<feature type="domain" description="Cohesin" evidence="2">
    <location>
        <begin position="38"/>
        <end position="125"/>
    </location>
</feature>
<protein>
    <submittedName>
        <fullName evidence="3">Cellulosome anchoring protein, cohesin region domain protein</fullName>
    </submittedName>
</protein>
<dbReference type="Proteomes" id="UP000011991">
    <property type="component" value="Unassembled WGS sequence"/>
</dbReference>
<keyword evidence="4" id="KW-1185">Reference proteome</keyword>
<dbReference type="InterPro" id="IPR008965">
    <property type="entry name" value="CBM2/CBM3_carb-bd_dom_sf"/>
</dbReference>
<dbReference type="Gene3D" id="2.60.40.680">
    <property type="match status" value="1"/>
</dbReference>
<name>M5RSN9_9BACT</name>
<evidence type="ECO:0000259" key="2">
    <source>
        <dbReference type="Pfam" id="PF00963"/>
    </source>
</evidence>
<dbReference type="EMBL" id="ANOG01000673">
    <property type="protein sequence ID" value="EMI18402.1"/>
    <property type="molecule type" value="Genomic_DNA"/>
</dbReference>
<accession>M5RSN9</accession>
<feature type="region of interest" description="Disordered" evidence="1">
    <location>
        <begin position="202"/>
        <end position="227"/>
    </location>
</feature>
<evidence type="ECO:0000313" key="3">
    <source>
        <dbReference type="EMBL" id="EMI18402.1"/>
    </source>
</evidence>